<evidence type="ECO:0000259" key="1">
    <source>
        <dbReference type="PROSITE" id="PS51819"/>
    </source>
</evidence>
<dbReference type="Gene3D" id="3.10.180.10">
    <property type="entry name" value="2,3-Dihydroxybiphenyl 1,2-Dioxygenase, domain 1"/>
    <property type="match status" value="1"/>
</dbReference>
<organism evidence="2 3">
    <name type="scientific">Phenylobacterium glaciei</name>
    <dbReference type="NCBI Taxonomy" id="2803784"/>
    <lineage>
        <taxon>Bacteria</taxon>
        <taxon>Pseudomonadati</taxon>
        <taxon>Pseudomonadota</taxon>
        <taxon>Alphaproteobacteria</taxon>
        <taxon>Caulobacterales</taxon>
        <taxon>Caulobacteraceae</taxon>
        <taxon>Phenylobacterium</taxon>
    </lineage>
</organism>
<protein>
    <submittedName>
        <fullName evidence="2">VOC family protein</fullName>
    </submittedName>
</protein>
<evidence type="ECO:0000313" key="3">
    <source>
        <dbReference type="Proteomes" id="UP000622580"/>
    </source>
</evidence>
<accession>A0A941D4N0</accession>
<dbReference type="InterPro" id="IPR052164">
    <property type="entry name" value="Anthracycline_SecMetBiosynth"/>
</dbReference>
<reference evidence="2" key="1">
    <citation type="submission" date="2021-04" db="EMBL/GenBank/DDBJ databases">
        <title>Draft genome assembly of strain Phenylobacterium sp. 20VBR1 using MiniION and Illumina platforms.</title>
        <authorList>
            <person name="Thomas F.A."/>
            <person name="Krishnan K.P."/>
            <person name="Sinha R.K."/>
        </authorList>
    </citation>
    <scope>NUCLEOTIDE SEQUENCE</scope>
    <source>
        <strain evidence="2">20VBR1</strain>
    </source>
</reference>
<keyword evidence="3" id="KW-1185">Reference proteome</keyword>
<comment type="caution">
    <text evidence="2">The sequence shown here is derived from an EMBL/GenBank/DDBJ whole genome shotgun (WGS) entry which is preliminary data.</text>
</comment>
<dbReference type="RefSeq" id="WP_215341539.1">
    <property type="nucleotide sequence ID" value="NZ_JAGSGD010000001.1"/>
</dbReference>
<proteinExistence type="predicted"/>
<sequence length="125" mass="13619">MAKVLGIGGVFFKTSDPVALAAWYDRVLGFGGGEWSGAMWSPADRGYTIWSPFKDDTTYFEPSTSPFMINFIVDDIDGVLAHAAAEGVEPTGRDDSDENGRFAWLMDPAGLKIELWQPAETPPEA</sequence>
<evidence type="ECO:0000313" key="2">
    <source>
        <dbReference type="EMBL" id="MBR7620816.1"/>
    </source>
</evidence>
<dbReference type="InterPro" id="IPR041581">
    <property type="entry name" value="Glyoxalase_6"/>
</dbReference>
<name>A0A941D4N0_9CAUL</name>
<dbReference type="Proteomes" id="UP000622580">
    <property type="component" value="Unassembled WGS sequence"/>
</dbReference>
<dbReference type="PANTHER" id="PTHR33993:SF5">
    <property type="entry name" value="GLYOXALASE"/>
    <property type="match status" value="1"/>
</dbReference>
<dbReference type="AlphaFoldDB" id="A0A941D4N0"/>
<feature type="domain" description="VOC" evidence="1">
    <location>
        <begin position="6"/>
        <end position="118"/>
    </location>
</feature>
<dbReference type="PROSITE" id="PS51819">
    <property type="entry name" value="VOC"/>
    <property type="match status" value="1"/>
</dbReference>
<dbReference type="CDD" id="cd06587">
    <property type="entry name" value="VOC"/>
    <property type="match status" value="1"/>
</dbReference>
<gene>
    <name evidence="2" type="ORF">JKL49_15585</name>
</gene>
<dbReference type="PANTHER" id="PTHR33993">
    <property type="entry name" value="GLYOXALASE-RELATED"/>
    <property type="match status" value="1"/>
</dbReference>
<dbReference type="InterPro" id="IPR029068">
    <property type="entry name" value="Glyas_Bleomycin-R_OHBP_Dase"/>
</dbReference>
<dbReference type="Pfam" id="PF18029">
    <property type="entry name" value="Glyoxalase_6"/>
    <property type="match status" value="1"/>
</dbReference>
<dbReference type="SUPFAM" id="SSF54593">
    <property type="entry name" value="Glyoxalase/Bleomycin resistance protein/Dihydroxybiphenyl dioxygenase"/>
    <property type="match status" value="1"/>
</dbReference>
<dbReference type="InterPro" id="IPR037523">
    <property type="entry name" value="VOC_core"/>
</dbReference>
<dbReference type="EMBL" id="JAGSGD010000001">
    <property type="protein sequence ID" value="MBR7620816.1"/>
    <property type="molecule type" value="Genomic_DNA"/>
</dbReference>